<dbReference type="InterPro" id="IPR002938">
    <property type="entry name" value="FAD-bd"/>
</dbReference>
<evidence type="ECO:0000256" key="3">
    <source>
        <dbReference type="ARBA" id="ARBA00022827"/>
    </source>
</evidence>
<evidence type="ECO:0000259" key="5">
    <source>
        <dbReference type="Pfam" id="PF01494"/>
    </source>
</evidence>
<dbReference type="AlphaFoldDB" id="A0A1V6PSK7"/>
<dbReference type="GO" id="GO:0071949">
    <property type="term" value="F:FAD binding"/>
    <property type="evidence" value="ECO:0007669"/>
    <property type="project" value="InterPro"/>
</dbReference>
<keyword evidence="3" id="KW-0274">FAD</keyword>
<dbReference type="Gene3D" id="3.30.9.10">
    <property type="entry name" value="D-Amino Acid Oxidase, subunit A, domain 2"/>
    <property type="match status" value="1"/>
</dbReference>
<proteinExistence type="predicted"/>
<dbReference type="Proteomes" id="UP000191672">
    <property type="component" value="Unassembled WGS sequence"/>
</dbReference>
<comment type="caution">
    <text evidence="6">The sequence shown here is derived from an EMBL/GenBank/DDBJ whole genome shotgun (WGS) entry which is preliminary data.</text>
</comment>
<dbReference type="Pfam" id="PF01494">
    <property type="entry name" value="FAD_binding_3"/>
    <property type="match status" value="1"/>
</dbReference>
<evidence type="ECO:0000313" key="7">
    <source>
        <dbReference type="Proteomes" id="UP000191672"/>
    </source>
</evidence>
<evidence type="ECO:0000256" key="4">
    <source>
        <dbReference type="ARBA" id="ARBA00023002"/>
    </source>
</evidence>
<protein>
    <recommendedName>
        <fullName evidence="5">FAD-binding domain-containing protein</fullName>
    </recommendedName>
</protein>
<keyword evidence="4" id="KW-0560">Oxidoreductase</keyword>
<accession>A0A1V6PSK7</accession>
<dbReference type="EMBL" id="MDYN01000040">
    <property type="protein sequence ID" value="OQD79994.1"/>
    <property type="molecule type" value="Genomic_DNA"/>
</dbReference>
<comment type="cofactor">
    <cofactor evidence="1">
        <name>FAD</name>
        <dbReference type="ChEBI" id="CHEBI:57692"/>
    </cofactor>
</comment>
<name>A0A1V6PSK7_9EURO</name>
<gene>
    <name evidence="6" type="ORF">PENANT_c040G03671</name>
</gene>
<dbReference type="PRINTS" id="PR00420">
    <property type="entry name" value="RNGMNOXGNASE"/>
</dbReference>
<evidence type="ECO:0000313" key="6">
    <source>
        <dbReference type="EMBL" id="OQD79994.1"/>
    </source>
</evidence>
<sequence>MQNLHSVLFHAPLDRLAKGIVQFDIDQLALKALLVSYSDGRWALMFRDDMERDETALFSAIHQAIGDPSIPVEIITTGKWELTALVADTFHSGRVFLAGDAVHTLPPNSGGYGANTGIHDVHNLAWKLAAVLNGRASPGLLDTYDAERRPVALLRHDQIFVRVDYKVHLGTNAVAGEKIDDNAMEFGQIYISRGFVDVNGDLSLRRNPMSGLVSLGHICRIS</sequence>
<feature type="domain" description="FAD-binding" evidence="5">
    <location>
        <begin position="50"/>
        <end position="152"/>
    </location>
</feature>
<evidence type="ECO:0000256" key="2">
    <source>
        <dbReference type="ARBA" id="ARBA00022630"/>
    </source>
</evidence>
<keyword evidence="2" id="KW-0285">Flavoprotein</keyword>
<evidence type="ECO:0000256" key="1">
    <source>
        <dbReference type="ARBA" id="ARBA00001974"/>
    </source>
</evidence>
<dbReference type="PANTHER" id="PTHR43004">
    <property type="entry name" value="TRK SYSTEM POTASSIUM UPTAKE PROTEIN"/>
    <property type="match status" value="1"/>
</dbReference>
<keyword evidence="7" id="KW-1185">Reference proteome</keyword>
<dbReference type="PANTHER" id="PTHR43004:SF19">
    <property type="entry name" value="BINDING MONOOXYGENASE, PUTATIVE (JCVI)-RELATED"/>
    <property type="match status" value="1"/>
</dbReference>
<dbReference type="Gene3D" id="3.50.50.60">
    <property type="entry name" value="FAD/NAD(P)-binding domain"/>
    <property type="match status" value="1"/>
</dbReference>
<dbReference type="STRING" id="416450.A0A1V6PSK7"/>
<organism evidence="6 7">
    <name type="scientific">Penicillium antarcticum</name>
    <dbReference type="NCBI Taxonomy" id="416450"/>
    <lineage>
        <taxon>Eukaryota</taxon>
        <taxon>Fungi</taxon>
        <taxon>Dikarya</taxon>
        <taxon>Ascomycota</taxon>
        <taxon>Pezizomycotina</taxon>
        <taxon>Eurotiomycetes</taxon>
        <taxon>Eurotiomycetidae</taxon>
        <taxon>Eurotiales</taxon>
        <taxon>Aspergillaceae</taxon>
        <taxon>Penicillium</taxon>
    </lineage>
</organism>
<dbReference type="SUPFAM" id="SSF51905">
    <property type="entry name" value="FAD/NAD(P)-binding domain"/>
    <property type="match status" value="1"/>
</dbReference>
<dbReference type="GO" id="GO:0016709">
    <property type="term" value="F:oxidoreductase activity, acting on paired donors, with incorporation or reduction of molecular oxygen, NAD(P)H as one donor, and incorporation of one atom of oxygen"/>
    <property type="evidence" value="ECO:0007669"/>
    <property type="project" value="UniProtKB-ARBA"/>
</dbReference>
<dbReference type="InterPro" id="IPR050641">
    <property type="entry name" value="RIFMO-like"/>
</dbReference>
<reference evidence="7" key="1">
    <citation type="journal article" date="2017" name="Nat. Microbiol.">
        <title>Global analysis of biosynthetic gene clusters reveals vast potential of secondary metabolite production in Penicillium species.</title>
        <authorList>
            <person name="Nielsen J.C."/>
            <person name="Grijseels S."/>
            <person name="Prigent S."/>
            <person name="Ji B."/>
            <person name="Dainat J."/>
            <person name="Nielsen K.F."/>
            <person name="Frisvad J.C."/>
            <person name="Workman M."/>
            <person name="Nielsen J."/>
        </authorList>
    </citation>
    <scope>NUCLEOTIDE SEQUENCE [LARGE SCALE GENOMIC DNA]</scope>
    <source>
        <strain evidence="7">IBT 31811</strain>
    </source>
</reference>
<dbReference type="InterPro" id="IPR036188">
    <property type="entry name" value="FAD/NAD-bd_sf"/>
</dbReference>
<dbReference type="OrthoDB" id="2690153at2759"/>